<proteinExistence type="predicted"/>
<feature type="transmembrane region" description="Helical" evidence="2">
    <location>
        <begin position="433"/>
        <end position="450"/>
    </location>
</feature>
<dbReference type="Proteomes" id="UP000652567">
    <property type="component" value="Unassembled WGS sequence"/>
</dbReference>
<dbReference type="AlphaFoldDB" id="A0A928V3B6"/>
<dbReference type="Pfam" id="PF03929">
    <property type="entry name" value="PepSY_TM"/>
    <property type="match status" value="1"/>
</dbReference>
<keyword evidence="2" id="KW-0812">Transmembrane</keyword>
<name>A0A928V3B6_9GAMM</name>
<organism evidence="3 4">
    <name type="scientific">Cellvibrio polysaccharolyticus</name>
    <dbReference type="NCBI Taxonomy" id="2082724"/>
    <lineage>
        <taxon>Bacteria</taxon>
        <taxon>Pseudomonadati</taxon>
        <taxon>Pseudomonadota</taxon>
        <taxon>Gammaproteobacteria</taxon>
        <taxon>Cellvibrionales</taxon>
        <taxon>Cellvibrionaceae</taxon>
        <taxon>Cellvibrio</taxon>
    </lineage>
</organism>
<dbReference type="InterPro" id="IPR005625">
    <property type="entry name" value="PepSY-ass_TM"/>
</dbReference>
<dbReference type="PANTHER" id="PTHR34219">
    <property type="entry name" value="IRON-REGULATED INNER MEMBRANE PROTEIN-RELATED"/>
    <property type="match status" value="1"/>
</dbReference>
<feature type="compositionally biased region" description="Low complexity" evidence="1">
    <location>
        <begin position="536"/>
        <end position="556"/>
    </location>
</feature>
<evidence type="ECO:0000313" key="4">
    <source>
        <dbReference type="Proteomes" id="UP000652567"/>
    </source>
</evidence>
<keyword evidence="2" id="KW-0472">Membrane</keyword>
<dbReference type="RefSeq" id="WP_193907513.1">
    <property type="nucleotide sequence ID" value="NZ_PRDL01000001.1"/>
</dbReference>
<protein>
    <submittedName>
        <fullName evidence="3">PepSY domain-containing protein</fullName>
    </submittedName>
</protein>
<comment type="caution">
    <text evidence="3">The sequence shown here is derived from an EMBL/GenBank/DDBJ whole genome shotgun (WGS) entry which is preliminary data.</text>
</comment>
<feature type="region of interest" description="Disordered" evidence="1">
    <location>
        <begin position="531"/>
        <end position="556"/>
    </location>
</feature>
<feature type="transmembrane region" description="Helical" evidence="2">
    <location>
        <begin position="156"/>
        <end position="180"/>
    </location>
</feature>
<reference evidence="3" key="1">
    <citation type="submission" date="2018-07" db="EMBL/GenBank/DDBJ databases">
        <title>Genome assembly of strain Ka43.</title>
        <authorList>
            <person name="Kukolya J."/>
            <person name="Nagy I."/>
            <person name="Horvath B."/>
            <person name="Toth A."/>
        </authorList>
    </citation>
    <scope>NUCLEOTIDE SEQUENCE</scope>
    <source>
        <strain evidence="3">KB43</strain>
    </source>
</reference>
<dbReference type="EMBL" id="PRDL01000001">
    <property type="protein sequence ID" value="MBE8716435.1"/>
    <property type="molecule type" value="Genomic_DNA"/>
</dbReference>
<accession>A0A928V3B6</accession>
<evidence type="ECO:0000256" key="2">
    <source>
        <dbReference type="SAM" id="Phobius"/>
    </source>
</evidence>
<feature type="region of interest" description="Disordered" evidence="1">
    <location>
        <begin position="92"/>
        <end position="127"/>
    </location>
</feature>
<feature type="transmembrane region" description="Helical" evidence="2">
    <location>
        <begin position="500"/>
        <end position="521"/>
    </location>
</feature>
<feature type="transmembrane region" description="Helical" evidence="2">
    <location>
        <begin position="355"/>
        <end position="377"/>
    </location>
</feature>
<sequence length="556" mass="60920">MKDSFRQSMAWLHTWTGLLVCWLLLLIFAAGTASYYRDEITLWMQPETHKAAAEQVSSALAAEKAMARLQEKGEQTTRAFISLPTAREPVTSLTWMTPPPPGETGGRGRRGGFQSETLDPATGTPLENKPRATRGGDFFYRVHFDLHYIPVITARWIAGFCAMFMLVAIITGVITHKRIFKDFFTFRPKKGQRSWLDGHNASAVLALPFHLLITYTGLITLMFMYMPWGTDVAYEGDTNAFFAEVFPRSAAAPEASGDRVPPSDIQAMINTAEKHWGSGRVGRITVEHPGDANSTLLMTRYADRDISVNQPTATFNAVSGELLSTTGDETTAAKDTRGVLYGFHLGRFANPLLRALFFLSGIAGCVMIASGALLWAVKSRQQYAKTLANGGRIGFGLRLVEGLNMGAIAGLAMAFSAFFLANRLLPVELENRAQMEIHCFFAAWGISMLLAQIHTGRLMWRIQLWTGAAMFLAVPVVNVFTTNSHLGQTLLLGKGPLPVAAFDVVMIIFAALWAYVAIWMGKKKVVKKPVRERPVKAAPVAPPAAATNAESAQEAV</sequence>
<keyword evidence="4" id="KW-1185">Reference proteome</keyword>
<evidence type="ECO:0000256" key="1">
    <source>
        <dbReference type="SAM" id="MobiDB-lite"/>
    </source>
</evidence>
<evidence type="ECO:0000313" key="3">
    <source>
        <dbReference type="EMBL" id="MBE8716435.1"/>
    </source>
</evidence>
<feature type="transmembrane region" description="Helical" evidence="2">
    <location>
        <begin position="201"/>
        <end position="225"/>
    </location>
</feature>
<keyword evidence="2" id="KW-1133">Transmembrane helix</keyword>
<gene>
    <name evidence="3" type="ORF">C4F51_04455</name>
</gene>
<feature type="transmembrane region" description="Helical" evidence="2">
    <location>
        <begin position="462"/>
        <end position="480"/>
    </location>
</feature>
<dbReference type="PANTHER" id="PTHR34219:SF4">
    <property type="entry name" value="PEPSY DOMAIN-CONTAINING PROTEIN"/>
    <property type="match status" value="1"/>
</dbReference>
<feature type="transmembrane region" description="Helical" evidence="2">
    <location>
        <begin position="398"/>
        <end position="421"/>
    </location>
</feature>